<feature type="region of interest" description="Disordered" evidence="2">
    <location>
        <begin position="1"/>
        <end position="23"/>
    </location>
</feature>
<evidence type="ECO:0000256" key="2">
    <source>
        <dbReference type="SAM" id="MobiDB-lite"/>
    </source>
</evidence>
<keyword evidence="1" id="KW-0539">Nucleus</keyword>
<reference evidence="4 5" key="1">
    <citation type="submission" date="2016-07" db="EMBL/GenBank/DDBJ databases">
        <title>Comparative genomics of the entomopathogenic fungus Beauveria bassiana.</title>
        <authorList>
            <person name="Valero Jimenez C.A."/>
            <person name="Zwaan B.J."/>
            <person name="Van Kan J.A."/>
            <person name="Takken W."/>
            <person name="Debets A.J."/>
            <person name="Schoustra S.E."/>
            <person name="Koenraadt C.J."/>
        </authorList>
    </citation>
    <scope>NUCLEOTIDE SEQUENCE [LARGE SCALE GENOMIC DNA]</scope>
    <source>
        <strain evidence="4 5">ARSEF 8028</strain>
    </source>
</reference>
<proteinExistence type="predicted"/>
<dbReference type="InterPro" id="IPR036864">
    <property type="entry name" value="Zn2-C6_fun-type_DNA-bd_sf"/>
</dbReference>
<dbReference type="GO" id="GO:0008270">
    <property type="term" value="F:zinc ion binding"/>
    <property type="evidence" value="ECO:0007669"/>
    <property type="project" value="InterPro"/>
</dbReference>
<dbReference type="Pfam" id="PF00172">
    <property type="entry name" value="Zn_clus"/>
    <property type="match status" value="1"/>
</dbReference>
<dbReference type="InterPro" id="IPR001138">
    <property type="entry name" value="Zn2Cys6_DnaBD"/>
</dbReference>
<name>A0A2S7YPH8_BEABA</name>
<protein>
    <recommendedName>
        <fullName evidence="3">Zn(2)-C6 fungal-type domain-containing protein</fullName>
    </recommendedName>
</protein>
<accession>A0A2S7YPH8</accession>
<dbReference type="EMBL" id="JRHA01000008">
    <property type="protein sequence ID" value="PQK17722.1"/>
    <property type="molecule type" value="Genomic_DNA"/>
</dbReference>
<evidence type="ECO:0000313" key="4">
    <source>
        <dbReference type="EMBL" id="PQK17722.1"/>
    </source>
</evidence>
<dbReference type="OrthoDB" id="5419315at2759"/>
<dbReference type="PANTHER" id="PTHR47657:SF7">
    <property type="entry name" value="STEROL REGULATORY ELEMENT-BINDING PROTEIN ECM22"/>
    <property type="match status" value="1"/>
</dbReference>
<feature type="domain" description="Zn(2)-C6 fungal-type" evidence="3">
    <location>
        <begin position="26"/>
        <end position="56"/>
    </location>
</feature>
<evidence type="ECO:0000256" key="1">
    <source>
        <dbReference type="ARBA" id="ARBA00023242"/>
    </source>
</evidence>
<feature type="compositionally biased region" description="Basic and acidic residues" evidence="2">
    <location>
        <begin position="1"/>
        <end position="14"/>
    </location>
</feature>
<dbReference type="Proteomes" id="UP000237441">
    <property type="component" value="Unassembled WGS sequence"/>
</dbReference>
<dbReference type="SUPFAM" id="SSF57701">
    <property type="entry name" value="Zn2/Cys6 DNA-binding domain"/>
    <property type="match status" value="1"/>
</dbReference>
<sequence>MSPDGRSHLPDKPFHSKRPHRKTRAGCVNCKKRIIKCNEGKPSCSACLNRREHCEYQQAMLLRVPQQHPYQQETLLRRRQQSPPRPHPLSLPPSHLEEFRRELFPLPETTSTPKQLQQQSLATGPLSPVLSLLQRLHQPFKNQKFIETQKLKQLANMSEFESAVSGHLQSYQPPVDCFNSKQVDAIFAKLKDALSDVEVADPDMFPHLVVASLLMTAISSEQFRDEHSEFDLFIVNWIKIWGGIGIMMDRITTPRLVECGLSKLFYRPPLDLKAADEHIPQVLRQPVDDFPDAQYHDVYDVTLAMERHWRALVIVAHYAVFLKPTTRVWWMEEVGQRSIKDVVACLGPSKSLLIQVPIAALETEDFDHIGRLLLADGSWEHESSTRAFSPEEMLSFDARDTHVDDSGGAIVNREF</sequence>
<evidence type="ECO:0000259" key="3">
    <source>
        <dbReference type="PROSITE" id="PS50048"/>
    </source>
</evidence>
<dbReference type="PROSITE" id="PS50048">
    <property type="entry name" value="ZN2_CY6_FUNGAL_2"/>
    <property type="match status" value="1"/>
</dbReference>
<dbReference type="AlphaFoldDB" id="A0A2S7YPH8"/>
<evidence type="ECO:0000313" key="5">
    <source>
        <dbReference type="Proteomes" id="UP000237441"/>
    </source>
</evidence>
<dbReference type="SMART" id="SM00066">
    <property type="entry name" value="GAL4"/>
    <property type="match status" value="1"/>
</dbReference>
<dbReference type="Gene3D" id="4.10.240.10">
    <property type="entry name" value="Zn(2)-C6 fungal-type DNA-binding domain"/>
    <property type="match status" value="1"/>
</dbReference>
<dbReference type="PANTHER" id="PTHR47657">
    <property type="entry name" value="STEROL REGULATORY ELEMENT-BINDING PROTEIN ECM22"/>
    <property type="match status" value="1"/>
</dbReference>
<dbReference type="GO" id="GO:0000981">
    <property type="term" value="F:DNA-binding transcription factor activity, RNA polymerase II-specific"/>
    <property type="evidence" value="ECO:0007669"/>
    <property type="project" value="InterPro"/>
</dbReference>
<dbReference type="CDD" id="cd00067">
    <property type="entry name" value="GAL4"/>
    <property type="match status" value="1"/>
</dbReference>
<dbReference type="InterPro" id="IPR052400">
    <property type="entry name" value="Zn2-C6_fungal_TF"/>
</dbReference>
<comment type="caution">
    <text evidence="4">The sequence shown here is derived from an EMBL/GenBank/DDBJ whole genome shotgun (WGS) entry which is preliminary data.</text>
</comment>
<organism evidence="4 5">
    <name type="scientific">Beauveria bassiana</name>
    <name type="common">White muscardine disease fungus</name>
    <name type="synonym">Tritirachium shiotae</name>
    <dbReference type="NCBI Taxonomy" id="176275"/>
    <lineage>
        <taxon>Eukaryota</taxon>
        <taxon>Fungi</taxon>
        <taxon>Dikarya</taxon>
        <taxon>Ascomycota</taxon>
        <taxon>Pezizomycotina</taxon>
        <taxon>Sordariomycetes</taxon>
        <taxon>Hypocreomycetidae</taxon>
        <taxon>Hypocreales</taxon>
        <taxon>Cordycipitaceae</taxon>
        <taxon>Beauveria</taxon>
    </lineage>
</organism>
<gene>
    <name evidence="4" type="ORF">BB8028_0008g02290</name>
</gene>